<evidence type="ECO:0000313" key="2">
    <source>
        <dbReference type="EMBL" id="MCA9730311.1"/>
    </source>
</evidence>
<dbReference type="InterPro" id="IPR013216">
    <property type="entry name" value="Methyltransf_11"/>
</dbReference>
<name>A0A956M5M7_UNCEI</name>
<dbReference type="AlphaFoldDB" id="A0A956M5M7"/>
<dbReference type="GO" id="GO:0008757">
    <property type="term" value="F:S-adenosylmethionine-dependent methyltransferase activity"/>
    <property type="evidence" value="ECO:0007669"/>
    <property type="project" value="InterPro"/>
</dbReference>
<sequence>QTFDVVVSQFGFMFFPDRAKALREMIRVLRPQGRLAVAVWNSLDATPAIAAEVGLLDRMAGSAAANALRAPFVLGDPAILEQLARDADLADATVTTKPGTARFPSIRSLVEADLRGWLPVLGVVLDEELIQHILAEAERELHQYVDGNGNAVFPISAHILSGARSKR</sequence>
<evidence type="ECO:0000313" key="3">
    <source>
        <dbReference type="Proteomes" id="UP000697710"/>
    </source>
</evidence>
<protein>
    <submittedName>
        <fullName evidence="2">Methyltransferase domain-containing protein</fullName>
    </submittedName>
</protein>
<comment type="caution">
    <text evidence="2">The sequence shown here is derived from an EMBL/GenBank/DDBJ whole genome shotgun (WGS) entry which is preliminary data.</text>
</comment>
<proteinExistence type="predicted"/>
<dbReference type="Proteomes" id="UP000697710">
    <property type="component" value="Unassembled WGS sequence"/>
</dbReference>
<organism evidence="2 3">
    <name type="scientific">Eiseniibacteriota bacterium</name>
    <dbReference type="NCBI Taxonomy" id="2212470"/>
    <lineage>
        <taxon>Bacteria</taxon>
        <taxon>Candidatus Eiseniibacteriota</taxon>
    </lineage>
</organism>
<dbReference type="GO" id="GO:0032259">
    <property type="term" value="P:methylation"/>
    <property type="evidence" value="ECO:0007669"/>
    <property type="project" value="UniProtKB-KW"/>
</dbReference>
<reference evidence="2" key="2">
    <citation type="journal article" date="2021" name="Microbiome">
        <title>Successional dynamics and alternative stable states in a saline activated sludge microbial community over 9 years.</title>
        <authorList>
            <person name="Wang Y."/>
            <person name="Ye J."/>
            <person name="Ju F."/>
            <person name="Liu L."/>
            <person name="Boyd J.A."/>
            <person name="Deng Y."/>
            <person name="Parks D.H."/>
            <person name="Jiang X."/>
            <person name="Yin X."/>
            <person name="Woodcroft B.J."/>
            <person name="Tyson G.W."/>
            <person name="Hugenholtz P."/>
            <person name="Polz M.F."/>
            <person name="Zhang T."/>
        </authorList>
    </citation>
    <scope>NUCLEOTIDE SEQUENCE</scope>
    <source>
        <strain evidence="2">HKST-UBA01</strain>
    </source>
</reference>
<dbReference type="SUPFAM" id="SSF53335">
    <property type="entry name" value="S-adenosyl-L-methionine-dependent methyltransferases"/>
    <property type="match status" value="1"/>
</dbReference>
<feature type="domain" description="Methyltransferase type 11" evidence="1">
    <location>
        <begin position="2"/>
        <end position="36"/>
    </location>
</feature>
<keyword evidence="2" id="KW-0489">Methyltransferase</keyword>
<dbReference type="EMBL" id="JAGQHR010001104">
    <property type="protein sequence ID" value="MCA9730311.1"/>
    <property type="molecule type" value="Genomic_DNA"/>
</dbReference>
<reference evidence="2" key="1">
    <citation type="submission" date="2020-04" db="EMBL/GenBank/DDBJ databases">
        <authorList>
            <person name="Zhang T."/>
        </authorList>
    </citation>
    <scope>NUCLEOTIDE SEQUENCE</scope>
    <source>
        <strain evidence="2">HKST-UBA01</strain>
    </source>
</reference>
<keyword evidence="2" id="KW-0808">Transferase</keyword>
<feature type="non-terminal residue" evidence="2">
    <location>
        <position position="1"/>
    </location>
</feature>
<gene>
    <name evidence="2" type="ORF">KC729_21700</name>
</gene>
<accession>A0A956M5M7</accession>
<dbReference type="InterPro" id="IPR029063">
    <property type="entry name" value="SAM-dependent_MTases_sf"/>
</dbReference>
<dbReference type="Pfam" id="PF08241">
    <property type="entry name" value="Methyltransf_11"/>
    <property type="match status" value="1"/>
</dbReference>
<dbReference type="Gene3D" id="3.40.50.150">
    <property type="entry name" value="Vaccinia Virus protein VP39"/>
    <property type="match status" value="1"/>
</dbReference>
<evidence type="ECO:0000259" key="1">
    <source>
        <dbReference type="Pfam" id="PF08241"/>
    </source>
</evidence>